<dbReference type="SUPFAM" id="SSF56219">
    <property type="entry name" value="DNase I-like"/>
    <property type="match status" value="1"/>
</dbReference>
<comment type="caution">
    <text evidence="4">The sequence shown here is derived from an EMBL/GenBank/DDBJ whole genome shotgun (WGS) entry which is preliminary data.</text>
</comment>
<dbReference type="InterPro" id="IPR054722">
    <property type="entry name" value="PolX-like_BBD"/>
</dbReference>
<keyword evidence="5" id="KW-1185">Reference proteome</keyword>
<proteinExistence type="predicted"/>
<feature type="domain" description="Reverse transcriptase" evidence="3">
    <location>
        <begin position="439"/>
        <end position="717"/>
    </location>
</feature>
<dbReference type="Pfam" id="PF14223">
    <property type="entry name" value="Retrotran_gag_2"/>
    <property type="match status" value="1"/>
</dbReference>
<feature type="compositionally biased region" description="Low complexity" evidence="2">
    <location>
        <begin position="3073"/>
        <end position="3087"/>
    </location>
</feature>
<dbReference type="Pfam" id="PF25036">
    <property type="entry name" value="VPS13_VAB"/>
    <property type="match status" value="1"/>
</dbReference>
<dbReference type="CDD" id="cd01650">
    <property type="entry name" value="RT_nLTR_like"/>
    <property type="match status" value="1"/>
</dbReference>
<protein>
    <submittedName>
        <fullName evidence="4">Transposon TX1 149 kDa protein</fullName>
    </submittedName>
</protein>
<dbReference type="Pfam" id="PF00078">
    <property type="entry name" value="RVT_1"/>
    <property type="match status" value="1"/>
</dbReference>
<dbReference type="InterPro" id="IPR026960">
    <property type="entry name" value="RVT-Znf"/>
</dbReference>
<dbReference type="InterPro" id="IPR043502">
    <property type="entry name" value="DNA/RNA_pol_sf"/>
</dbReference>
<dbReference type="Pfam" id="PF13966">
    <property type="entry name" value="zf-RVT"/>
    <property type="match status" value="1"/>
</dbReference>
<keyword evidence="1" id="KW-0645">Protease</keyword>
<keyword evidence="1" id="KW-0064">Aspartyl protease</keyword>
<evidence type="ECO:0000259" key="3">
    <source>
        <dbReference type="PROSITE" id="PS50878"/>
    </source>
</evidence>
<dbReference type="PANTHER" id="PTHR33116">
    <property type="entry name" value="REVERSE TRANSCRIPTASE ZINC-BINDING DOMAIN-CONTAINING PROTEIN-RELATED-RELATED"/>
    <property type="match status" value="1"/>
</dbReference>
<evidence type="ECO:0000256" key="1">
    <source>
        <dbReference type="ARBA" id="ARBA00022750"/>
    </source>
</evidence>
<dbReference type="InterPro" id="IPR036691">
    <property type="entry name" value="Endo/exonu/phosph_ase_sf"/>
</dbReference>
<gene>
    <name evidence="4" type="ORF">D0Y65_043707</name>
</gene>
<dbReference type="InterPro" id="IPR000477">
    <property type="entry name" value="RT_dom"/>
</dbReference>
<organism evidence="4 5">
    <name type="scientific">Glycine soja</name>
    <name type="common">Wild soybean</name>
    <dbReference type="NCBI Taxonomy" id="3848"/>
    <lineage>
        <taxon>Eukaryota</taxon>
        <taxon>Viridiplantae</taxon>
        <taxon>Streptophyta</taxon>
        <taxon>Embryophyta</taxon>
        <taxon>Tracheophyta</taxon>
        <taxon>Spermatophyta</taxon>
        <taxon>Magnoliopsida</taxon>
        <taxon>eudicotyledons</taxon>
        <taxon>Gunneridae</taxon>
        <taxon>Pentapetalae</taxon>
        <taxon>rosids</taxon>
        <taxon>fabids</taxon>
        <taxon>Fabales</taxon>
        <taxon>Fabaceae</taxon>
        <taxon>Papilionoideae</taxon>
        <taxon>50 kb inversion clade</taxon>
        <taxon>NPAAA clade</taxon>
        <taxon>indigoferoid/millettioid clade</taxon>
        <taxon>Phaseoleae</taxon>
        <taxon>Glycine</taxon>
        <taxon>Glycine subgen. Soja</taxon>
    </lineage>
</organism>
<dbReference type="PROSITE" id="PS50878">
    <property type="entry name" value="RT_POL"/>
    <property type="match status" value="1"/>
</dbReference>
<dbReference type="InterPro" id="IPR009543">
    <property type="entry name" value="VPS13_VAB"/>
</dbReference>
<accession>A0A445GIM7</accession>
<sequence length="3287" mass="370325">MCQALWGHAEVNWDFLPAISSAGGILCLWGENSFRLQRKFSGPGFILLMGEWVQEAQLVTIVTIYSPCDINRKRILWDSVKQLRQALVGGLWCILGDFNSIRRPDERFTSGHSLAEDSSSTEFNEWIEDLEVLEVPWLGRNFTWYRPNGASRSRLDRFLISHEWLEKWPNSIQTALARNFSDHCPIVLRSNEIDWGPKPFRIMDCWLLDRSFKETVRHSWTSFQQPGWGGYILKEKIKNLKTSLKRWNRDHFGDSLTKVKKIESELNKLEEDTNQRQLSHHEVQQRKKLQEQLWVAAQAHESILRQKSRSRWIKEGDCNSKFFHMLINANRSRNSLKGVMVDGAWTTEPLKVKEEAKAYFSQRFRESDLHRPKLDGIHFSSITHHQNSLLVAPFVEEEVRSAVWDCGSDKSPGPDGLNFKFIKYFWQLIKPDVLRFLDEFHVNGVFPRGCNASFLALIPKVADPLVLNDYRPISLIGCMYKIVAKILAKRLKKVLPTIINETQAAFIEGRHLLQSVLIANEVIDEAKRSSKPCCIFKVDFEKAYDSVSWEFLFYMLSRTGFHPKWISWMEGCLKSASISVLINGSPTSEFLPQRGLRQGDPLAPFLFNVVAEALNGLMRSAVENNMYKGFNISGSDVSISLLQYADDTIFFGEASLDNLKAIKAILRTFELVSGLKINFAKSSFGAFGMNDLWKQRAARYLNCSQLVLPFIYLGIPIGANPRRARVWDPIIQKCERRLARWKQRFISFGGRVALIQSVLTSIPIYYFSFFRVPKSVINRLIKLQRSFLWGGGQDSKKIAWIAWEKVCLPKHKGGLGIKDILTFNLALLGKWMWNLMQHQGSLWVAVLEAKYGGWRGLLEDGRANTQSIWWRDLKRAVQHSHHGISLQQQFKWKVEAGDKVKFWEDRWICHDQSLAEKYPRLYLISSQQQQLIGQVGEHINSSWEWRFIWRRPLFDSEVDLAITFLSEVDGQVILTHGADRWVWVADQSGIYSTQSAYEVLWEGVAEENLEDCFRVLWKIRIPSKIAIFAWRLLRDRLPTKSNLQARQVQIPDLNCPFCGRMEEDASHLFIHCSKIQPLWWDSMSWINLKGALPLSPKQLFMQYSFLQEDGRRNRRWQYWWLAITWSTWQLRNRILFSGTTFDGNKLVEDATFLMWTWLHNLEKDFTIHFNHWDYIYSLSTTVSAFSMASDITAEGFTVLSFLDEVSMIYKVRTDLLPLIWLYSRQVIMSAVASLSSVVSCLFSSFGNADFIHPETIQQSLFVAPDSSEAITRGALLKNNVCPFFINLTCRFNSMEIVLHNSRTSDNLESSTTKFHSLTENKMDVHKLPGCGIWISVQQTTIVISCEEGKMDLLTDLSRILSSVFEFKNSVGYNIDHIVLENLLLRSINCLHEISILGCLFTLCLSGIQNTSSSGTASKTFGGFNANGNTSYSVRETNLTASERLSNQSSQSVIKMGSPTNISMPASASHWLLIDVAITNIFIGRCSLKSDLIEAHKLNKLHSLLSIGGEFHMISWKVQGGFIFLETTSLAMAIDNYSSYLHCIGNLTSDARQPNKGTKKDEDGNNTLDDVIDQGTASTSQQASRRLPDAFQLSLSDFVFVLALENESGGIQEIMVEVDIHLNFELATTGRKLTIDLSRLSILSQIMQGRVEDETAIPHFSSVSSKDLSSQLTSADPISGFQNFGALNSVSEASSSKNIVPVQLSHQNQILKNLRAFMSLERPDNGTMHLSRCWFGIGSLSGFDMTLSVSEIQTILLLYSALSGISSQNTIKNLERNHWSTSHEVDNSLEAMIPDGAIVAIQDVNQHMYFTVEGEEKNFSLGGVMHYSLVGERALFMVKHCPQRRWKSTVLWFSFISLFAKNDMGVPLRLNFQPGSCFVDISCTNDGGCALWRVYPPQGENYVGITDSEASNQSMKRTFYLVNKKNDSAIAFVDGALEFVRKPGSPIKFKVFNDITAAYGISETASYPRMAPQTTLRTDEESTSWQGGKHPCIDIRIEKISLNIVHELSDTEYLFPLICLFINNTQLIIQTLATKSRVISTSSAVAHYFDAERNLWGELLHPVEICIFYRSNIQAQLSEYRSHAVPVNFFCRMKEMDVYLNENSLDVLLFVIGILNLSGPYSLRSSIIQANCCKVENQSGLNLVVHFDQQSITIPRKQSASILLRRISDFKHQASEATSISIQLTDFGSFATSSNHLLLSRTQTLAWRTRIMSTEGSTTFPGPMFVVNISRNSEVGLSVEVSPLIRIHNGTGFSMELQFQRLEPKEDEFASLLLRPGDSIDDSMAMFDAINFSGGVKRALISLSVGNFLFSFRPKITEELINSESSLSLEWSDYIKGGKAVRLSGIFNKLNYRVRKALFAKSVKCSFSTAHCTIKSEGVSVANMHFLIQTVARDIPVAPEKSAVAFKNENPTVSVLEQKEIYLLPTVRMTNLLHSQIDVILSETDQSNLDGYDKIGKQAVISCGSTVDFYANPEVIYFTVTLTSNSSSKLVNSGDCVKKFLKKNNDVHHLDINLDFDGGKFSATLRLYRGSRGVLEAVIFTSYSMKNDTDFPIYVLETKRSPLSRIELENLNPSIPSALGLCLPPKSISSWFLKSERVLMKLLDNHTSEALLDLGSLSGLTEISFEKEEGSGIKSVTKLGVSIGPSSGEIVVPSQMVTLVPRYVVCNEYEECITIRQCYFQIQLNEAGLGWSGPVCIASLGHFFLKFRKQTNEDTISDNKMTQFAAVHVVEEGSTLVSRFYKPPNTSLPYRIENCLHSLSITYYQKGLLEPEVLGPACSADYVWDDLTLPRRLVIRINDSLQLREIKLDKVRAWKPFHKLGQQRVLAPRLLLDKRSRDQMMGFSEHNGLEMTKVGYEIYAEGPTRVLRICEISDSFKRDTVLDLCAKIQLRASQFAVHLLEHVKQKQQVEPVIKSHKFQHFVVNPQIPLRYLNNDDRASDHVNLAFKAWEMKVRVHQLCPDLCSVQLDGKSMCEYLSQIKSIADELASVGILVKHEEYVDVILVNLPQEYALVIAVIEGNFKTPPVNEVEAQLLSFESLNNQFCQQSFPRVNYASHGGSGTRGGSSGSRGGYGASSVSHGSGSVLEHGGASDCSGRGRDSMVLYDPTTQQPVNFKSSNIWTNPSYKSAAPSAMITDSTSQGSSAEANTTWIPDSGASNHVTGAVQNITQFSHFDGPDQIYIGNGQVLQIKGSGSSSIISPFNSQVSFKLNNLLHVPAITKNLSSETHEILLQGAVGSNCLYSFPHLRLHDSSDSAVSPCKNKADVHSVPVHFLATVTSVDVPAPAVVF</sequence>
<feature type="region of interest" description="Disordered" evidence="2">
    <location>
        <begin position="1550"/>
        <end position="1582"/>
    </location>
</feature>
<feature type="region of interest" description="Disordered" evidence="2">
    <location>
        <begin position="3054"/>
        <end position="3100"/>
    </location>
</feature>
<reference evidence="4 5" key="1">
    <citation type="submission" date="2018-09" db="EMBL/GenBank/DDBJ databases">
        <title>A high-quality reference genome of wild soybean provides a powerful tool to mine soybean genomes.</title>
        <authorList>
            <person name="Xie M."/>
            <person name="Chung C.Y.L."/>
            <person name="Li M.-W."/>
            <person name="Wong F.-L."/>
            <person name="Chan T.-F."/>
            <person name="Lam H.-M."/>
        </authorList>
    </citation>
    <scope>NUCLEOTIDE SEQUENCE [LARGE SCALE GENOMIC DNA]</scope>
    <source>
        <strain evidence="5">cv. W05</strain>
        <tissue evidence="4">Hypocotyl of etiolated seedlings</tissue>
    </source>
</reference>
<dbReference type="PANTHER" id="PTHR33116:SF78">
    <property type="entry name" value="OS12G0587133 PROTEIN"/>
    <property type="match status" value="1"/>
</dbReference>
<dbReference type="Gene3D" id="3.60.10.10">
    <property type="entry name" value="Endonuclease/exonuclease/phosphatase"/>
    <property type="match status" value="1"/>
</dbReference>
<evidence type="ECO:0000256" key="2">
    <source>
        <dbReference type="SAM" id="MobiDB-lite"/>
    </source>
</evidence>
<feature type="compositionally biased region" description="Gly residues" evidence="2">
    <location>
        <begin position="3056"/>
        <end position="3072"/>
    </location>
</feature>
<dbReference type="Pfam" id="PF22936">
    <property type="entry name" value="Pol_BBD"/>
    <property type="match status" value="1"/>
</dbReference>
<evidence type="ECO:0000313" key="4">
    <source>
        <dbReference type="EMBL" id="RZB61060.1"/>
    </source>
</evidence>
<name>A0A445GIM7_GLYSO</name>
<dbReference type="SUPFAM" id="SSF56672">
    <property type="entry name" value="DNA/RNA polymerases"/>
    <property type="match status" value="1"/>
</dbReference>
<keyword evidence="1" id="KW-0378">Hydrolase</keyword>
<dbReference type="Proteomes" id="UP000289340">
    <property type="component" value="Chromosome 16"/>
</dbReference>
<evidence type="ECO:0000313" key="5">
    <source>
        <dbReference type="Proteomes" id="UP000289340"/>
    </source>
</evidence>
<dbReference type="EMBL" id="QZWG01000016">
    <property type="protein sequence ID" value="RZB61060.1"/>
    <property type="molecule type" value="Genomic_DNA"/>
</dbReference>
<dbReference type="GO" id="GO:0004190">
    <property type="term" value="F:aspartic-type endopeptidase activity"/>
    <property type="evidence" value="ECO:0007669"/>
    <property type="project" value="UniProtKB-KW"/>
</dbReference>